<organism evidence="3 4">
    <name type="scientific">Sphingobium fuliginis ATCC 27551</name>
    <dbReference type="NCBI Taxonomy" id="1208342"/>
    <lineage>
        <taxon>Bacteria</taxon>
        <taxon>Pseudomonadati</taxon>
        <taxon>Pseudomonadota</taxon>
        <taxon>Alphaproteobacteria</taxon>
        <taxon>Sphingomonadales</taxon>
        <taxon>Sphingomonadaceae</taxon>
        <taxon>Sphingobium</taxon>
    </lineage>
</organism>
<accession>A0A5B8CG47</accession>
<reference evidence="3 4" key="1">
    <citation type="submission" date="2019-06" db="EMBL/GenBank/DDBJ databases">
        <title>Genome organization and adaptive potential of archetypical organophosphate degarding Sphingobium fuliginis ATCC 27551.</title>
        <authorList>
            <person name="Sarwar A."/>
            <person name="Parthasarathy S."/>
            <person name="Singh C."/>
            <person name="Siddavattam D."/>
        </authorList>
    </citation>
    <scope>NUCLEOTIDE SEQUENCE [LARGE SCALE GENOMIC DNA]</scope>
    <source>
        <strain evidence="3 4">ATCC 27551</strain>
    </source>
</reference>
<proteinExistence type="predicted"/>
<evidence type="ECO:0000313" key="4">
    <source>
        <dbReference type="Proteomes" id="UP000311469"/>
    </source>
</evidence>
<name>A0A5B8CG47_SPHSA</name>
<dbReference type="Proteomes" id="UP000311469">
    <property type="component" value="Chromosome cSF1"/>
</dbReference>
<dbReference type="KEGG" id="sufl:FIL70_15220"/>
<feature type="region of interest" description="Disordered" evidence="1">
    <location>
        <begin position="1"/>
        <end position="21"/>
    </location>
</feature>
<evidence type="ECO:0000313" key="3">
    <source>
        <dbReference type="EMBL" id="QDC38383.1"/>
    </source>
</evidence>
<feature type="region of interest" description="Disordered" evidence="1">
    <location>
        <begin position="92"/>
        <end position="114"/>
    </location>
</feature>
<evidence type="ECO:0000256" key="1">
    <source>
        <dbReference type="SAM" id="MobiDB-lite"/>
    </source>
</evidence>
<dbReference type="EMBL" id="CP041016">
    <property type="protein sequence ID" value="QDC38383.1"/>
    <property type="molecule type" value="Genomic_DNA"/>
</dbReference>
<sequence>MMTNGRGPKLNNGGGAPRMPSVQCPGCGERAFARSTTGKATLLYREVYYHCRNVERCGCQFVVGMATLRATVPSRMPQPLAVLPMTTWRHADNDRAANDDGGPPSEPAADAITI</sequence>
<dbReference type="AlphaFoldDB" id="A0A5B8CG47"/>
<protein>
    <submittedName>
        <fullName evidence="3">Ogr/Delta-like zinc finger family protein</fullName>
    </submittedName>
</protein>
<evidence type="ECO:0000259" key="2">
    <source>
        <dbReference type="Pfam" id="PF04606"/>
    </source>
</evidence>
<dbReference type="InterPro" id="IPR007684">
    <property type="entry name" value="Znf_Ogr/Delta"/>
</dbReference>
<dbReference type="Pfam" id="PF04606">
    <property type="entry name" value="Ogr_Delta"/>
    <property type="match status" value="1"/>
</dbReference>
<feature type="domain" description="Zinc finger Ogr/Delta-type" evidence="2">
    <location>
        <begin position="24"/>
        <end position="66"/>
    </location>
</feature>
<gene>
    <name evidence="3" type="ORF">FIL70_15220</name>
</gene>